<reference evidence="8 9" key="1">
    <citation type="submission" date="2018-06" db="EMBL/GenBank/DDBJ databases">
        <title>Noncontiguous genome sequence of Ruminococcaceae bacterium ASD2818.</title>
        <authorList>
            <person name="Chaplin A.V."/>
            <person name="Sokolova S.R."/>
            <person name="Kochetkova T.O."/>
            <person name="Goltsov A.Y."/>
            <person name="Trofimov D.Y."/>
            <person name="Efimov B.A."/>
        </authorList>
    </citation>
    <scope>NUCLEOTIDE SEQUENCE [LARGE SCALE GENOMIC DNA]</scope>
    <source>
        <strain evidence="8 9">ASD2818</strain>
    </source>
</reference>
<dbReference type="Pfam" id="PF03160">
    <property type="entry name" value="Calx-beta"/>
    <property type="match status" value="1"/>
</dbReference>
<dbReference type="Pfam" id="PF09479">
    <property type="entry name" value="Flg_new"/>
    <property type="match status" value="1"/>
</dbReference>
<dbReference type="Gene3D" id="2.60.40.10">
    <property type="entry name" value="Immunoglobulins"/>
    <property type="match status" value="3"/>
</dbReference>
<dbReference type="InterPro" id="IPR038081">
    <property type="entry name" value="CalX-like_sf"/>
</dbReference>
<keyword evidence="5" id="KW-0472">Membrane</keyword>
<dbReference type="Gene3D" id="2.60.40.2030">
    <property type="match status" value="1"/>
</dbReference>
<evidence type="ECO:0000259" key="7">
    <source>
        <dbReference type="PROSITE" id="PS50853"/>
    </source>
</evidence>
<dbReference type="InterPro" id="IPR003644">
    <property type="entry name" value="Calx_beta"/>
</dbReference>
<evidence type="ECO:0000256" key="3">
    <source>
        <dbReference type="ARBA" id="ARBA00022737"/>
    </source>
</evidence>
<dbReference type="PROSITE" id="PS50853">
    <property type="entry name" value="FN3"/>
    <property type="match status" value="1"/>
</dbReference>
<sequence length="4097" mass="446710">MRRNNMIKRSGFLCKFFALLLALTFLLGQPVSAVAGSSAPAQSTEKNEQLLSYLTGLYGEEEAEALLQNMRDMGLLDEDGNLRTYEVEVDGAMLSASEVKALVEAPGTDLTRTCKVDGQEATLQDLKTLLEIEAELQRIQSTYFSNSVTMTKEHQNAMQSLVRQLTTSGMTLRMNDSEEKDAAAVELGYKSQLAQVSVNQTLVSVEQGGKATFVFTLSKALPYEVSFDYKTVDGAATAGKHYKKASGTVTFAAGKTEAEVTVETYKVNNRKGQNNVSAADYATDRWEGDRPFIIQCSNPKNVRFSGNKTVMHMQVNIQGNYTYTSRFTSSQIVELSNTPDCWFGLDSDNEVWTGMPIPEWERPADSVDREFSIKFNYVQDIYGTEQDFREYVREGLIDKFITAIGRTYGGDATTARLYIPGINTTHDPSRLVAESNKQEDYDLIGMKLVDKDAHYHSTIIYDIKANKDKVLSGDSLSYGAIDTYVDNQWYAWTRAFFIDEVKAKVTGVSAPAGTYAPGEVVPVTVTFSEPVYKEEAKMSISGRSDLSCLSSDDTCSRQHTFLYTVQDQDSPTLTVTGVSGFRELSDHSWNGVEDYKTSTTLPGVTLSTENKYKSVSGVSVDKTVYEAGSTGGKVTVQLNTDFSKWLEQGEPEGRALKASIDGGKTMIDLTMAGDGKTMSGDFPLETYVDGKEHNLRAELYINFANDDNPDNLQCLIGSYADFVVEPVVFAKEDEITIKNPSEWPSGLEGVVYLTANTTTQLSFEYNGQATYPTFVWSSDNEAVAKISEDGKILPQSPGKVTFRLTATNGGKDEKQNVSVTSREFTVSPGGDPSLVIPEDINTIVTTQGSPAEVRWSTNIIYKNSTDIVPPVDTDFTVKLYEGELDAQALSSAQPVKTYRNSAENNLRNVTSFAIPAADIPQISKGNVPSYTVTVQVKHPLNSSILTATAYILVNSPAAVVELNKPENTYLLDDAGSLQVSWLLSHFDSLNEGEFEFKVTRNDTLIDESVITYDKEKGEFTSGMEPGEEDASYNGSYAIPLQKVSPGTLSDVYTVNLKAKNKNDSTWSYDSVAFYVYNREALDILVNGEKTDDLLLSNVQNISGMSSAEILALNRNITLGRTISINYGDYAWAQVTDKISWLSTENEVASINYQSGGIYDNITNYSYTTYRPSEEFILSGLSDGSATIKATHAKTGMTSTVNVQVETLKDQLYIFQASPKTKTELTYTNGDGDQLTVSTNDDGALALYEENGIVSDVQLKSVYQGKTYMGTFTQSTLASGEQDSSQMGLYPVNNIRLREPAHVVFYLKKPDGTPYEGSLTYRGGVYKNGEYCAPSEISGEGKTVTIGSDGKLDIQMDVSTFWIEGVDEPNAELRSSDKLQFIYEVILNDGDYRPLLLAQEGNLTKEDLVQSAELSVALEDAGGKKEPFIARQISRDDYQGANEVDIRKYSKKIGPSTDFPKVVIDTTVLWWGMDEADLSAASVQLVDEFDAVPSGQTYQTFKYPFGTMMVTKHSQALNENTMWMEKEYSRGIRYKLNTDESTLYKTVSVPFRVINMIGTTSVIDKNGGTLSITTMLKDMMTVDGGSMSTGDAFIGLGLSALEAVSFESDYFTLQIAATQDPTVFNVLIKAGGGNMEDSLYMSTSRKEDAKLKPTMGEKLAIIKGEYKQNQLDELKKNAASKKGGDSSLYYELSGYYEGQVVYNYEEGKWESIVHSGGFTVGGGMGYQWVFNASVGPIPVTAELGLGAAIAVNFNVKALYEERMYDGVLQEWDDSVDDEYVTDYLTTLRLYAYINAFGGLGFDYSVIAFKIGVFGEIALDNQNTWLNREYLKDASERKLNGQSLTLTGRTGIRFYAKFLFIKYEKILTSYTYTKTWVYNNWDKIYDYWEKTTGGKLDESNAAQAISAYIQAHPAVNEVSNTAVLEDRDYLSRYERSWNSGGITPYSLDPENGAPKSLQTNAYPTANPELTEDGKLFVYLSDSGSTDVTKTVASWGLHNGFSYTDKQAIPVDVEGYGDSDLHVAGDANGAAAVWVQQRTELVGKDAGDDLTAAEQALMANSAEIMFGLYENGRWTTKRLTDNATPDVAPVVAVNDDSVFVAWRSVYVEDQSNVTDFGQSDKIMFQRYDRRTKTWSDPDTLYNGTSGSVMAIQAAMLEDGTAAVTYTLDKSAADAVSSVNNYEIVYVVVDTEGNVVKNQQLTSDSSLDENPQITTAMLGGEEQFILGWHNVTTIEDEEGGQRTESDIRLASVDSDGNITTGEVNLADSLSEATGGRNVAVAANFRFVRSTDPALSNLSLVWATTDASGDQDKAGTGVLKAIRFVEDGGQIHTSAVIDVAEMEEGAIIDAFSAYASGDNQIKAMILGSQYTGLEETDEEVYNPETGKYEPLLLPASVSGMYTATETYEDAFDIEAVDADLGSMLKGLPLPVQFTVVNNGIQLIKQVKITVGGGDPVVFGADQIHLLPNGSLDLPVDYQVPDDKVVDPDYTVEVTYSDGTKQSKQGTIRLTIPDVGISKIELNKEEDGLREFMVTLYNGSEVELAGSGQSVKLGFFADGEYTESLPGLDTITLDSEEDISLIDAGTYTKQVSFNIKEYIEEKGYEEIPESGIPVYVKVWIEKDGKQVTEYDEGNNTELQQLYSLQKDRAGVEIDKQFELTNGKTTEAAVTLSNLKMQESNSWNAVVNLLDENGEIIESKYLADSKETLMDFGSEEKITRNVAFSQLGKDIEVVMFTATADEMDADLSALSASGMMLNFKNDTLNYEDTVENATSTNITAAAASQTATVEIYDAYGQLIGTGIGTATATMPLQYTSVNGEATGKQNQAVVKVQPSGEGAAAKSYTLKVQNNQKTAGNVLISLPETNPNGWVNTTDPAAKIKISAEELENFDVKEIWYSLDGSANWTTAEGEYVEVDLPSRDGTYTLMAKAVNEQGAAVEAKSVALKLDRKSPTLNGEVTLKETDIPLEEDNVFRAFMRSFGTATNRQVEITVKASDVTSGIDTVIATTSAGDSYTLTRVGDTTSYSGMITKSYEGVITVTATDKASNASVAYSDNVLIDDQLPPPQISMAVSEVTKNSARFTGSVQYEKDDYFKRARLMLKEASGNDWRMIAEYNDAESAKNITASFTNLEPATEYVYQIVADNIVGDTGFIRQGSFVTAFDEPAKPELESKTSRAITLKAVPGAQYRRALDVAADTWTEWSESPEFTGLEPGTSYLFEIKMAASGNIPESLATSAQFETYPLFDVQFDPNTEDAVSGMPQTQQIGYSEQAAKPAEPKRPGYTFTGWYTEEACETGYDFKNPVTGARTLYAGWSENVLEEEGYVVEGNRSGDWYNTNVVIRPANGYEEIWNGTSWADSMTIREGKEQSVNFKLRKQVDGEWVETTFLHEPLTLSVDTTLPGGSITIAGSSWREFLNTITFGLFFKDTTEVKIQATDALSGVAKTEYLVANSQQTLEALKASDKWQAGGSFTLEPDGAYVVYTRVTDYAGNVFYLSSDGVIVDDKAPVIDVVYNQAGKWALTKDAKINVEVTDNLSEVKEIAYTIDGERYTTEDTAFSITNLPEGDYDVVINAVDHAGNTAAAKTIQVQLDDTAPTGSITAGGHSWTELEQEITFDTFFKEPAAVTVAAADQGSGVAKIEYLTANSQQTLEALKASDEWQAGDSFTLKPNQAYVVYARITDQSGNATYLSSGGIVVDDKAPVIDAEYHQAGKWALTKDAKIDVKVTDNLSGVKEIAYTIDGKSYTAEDTAFSITNLPEGDYDVVINAVDYAGNTAATETIRVQLDDTAPTGSITAGGHSWTELEEEITFDTFFKEPAAVAVAAADQGSGVAKIEYLTANSQQTLEALKASDEWQAGDSFTLEPDGAYVVYARITDQSGNETYLSSGGIVVDATAPTLTVAYDSDGAWTLDADAAITVEAGDELAQLKEVRYTVNGEENVSTEASFRIDGLPDGSYDVVIVAVDAAGNESEPVTVRVQKESEQPSLSIDGIPGAATGQDVVLTLIPGGEYASGMALYVSKDGGAESRLPDGATTYTVTENGVYTFRLVTGAGQEATATVRIDQIDRSSTATGEPMNLLPVLLLALCSGGGLLAAGLYRRKKEKSEA</sequence>
<comment type="subcellular location">
    <subcellularLocation>
        <location evidence="1">Cell envelope</location>
    </subcellularLocation>
</comment>
<dbReference type="InterPro" id="IPR058094">
    <property type="entry name" value="Ig-like_OmpL47-like"/>
</dbReference>
<evidence type="ECO:0000256" key="5">
    <source>
        <dbReference type="SAM" id="Phobius"/>
    </source>
</evidence>
<comment type="caution">
    <text evidence="8">The sequence shown here is derived from an EMBL/GenBank/DDBJ whole genome shotgun (WGS) entry which is preliminary data.</text>
</comment>
<evidence type="ECO:0000313" key="9">
    <source>
        <dbReference type="Proteomes" id="UP000249377"/>
    </source>
</evidence>
<name>A0A328UBU5_9FIRM</name>
<dbReference type="InterPro" id="IPR003961">
    <property type="entry name" value="FN3_dom"/>
</dbReference>
<dbReference type="Pfam" id="PF13750">
    <property type="entry name" value="Big_3_3"/>
    <property type="match status" value="2"/>
</dbReference>
<accession>A0A328UBU5</accession>
<dbReference type="InterPro" id="IPR022038">
    <property type="entry name" value="Ig-like_bact"/>
</dbReference>
<dbReference type="InterPro" id="IPR013783">
    <property type="entry name" value="Ig-like_fold"/>
</dbReference>
<dbReference type="Proteomes" id="UP000249377">
    <property type="component" value="Unassembled WGS sequence"/>
</dbReference>
<evidence type="ECO:0000256" key="2">
    <source>
        <dbReference type="ARBA" id="ARBA00022729"/>
    </source>
</evidence>
<dbReference type="NCBIfam" id="TIGR02543">
    <property type="entry name" value="List_Bact_rpt"/>
    <property type="match status" value="1"/>
</dbReference>
<evidence type="ECO:0000256" key="6">
    <source>
        <dbReference type="SAM" id="SignalP"/>
    </source>
</evidence>
<evidence type="ECO:0000256" key="1">
    <source>
        <dbReference type="ARBA" id="ARBA00004196"/>
    </source>
</evidence>
<keyword evidence="4" id="KW-0106">Calcium</keyword>
<keyword evidence="9" id="KW-1185">Reference proteome</keyword>
<evidence type="ECO:0000313" key="8">
    <source>
        <dbReference type="EMBL" id="RAQ28819.1"/>
    </source>
</evidence>
<dbReference type="Gene3D" id="2.60.40.4270">
    <property type="entry name" value="Listeria-Bacteroides repeat domain"/>
    <property type="match status" value="1"/>
</dbReference>
<feature type="domain" description="Fibronectin type-III" evidence="7">
    <location>
        <begin position="3056"/>
        <end position="3157"/>
    </location>
</feature>
<keyword evidence="5" id="KW-1133">Transmembrane helix</keyword>
<gene>
    <name evidence="8" type="ORF">DPQ25_08515</name>
</gene>
<keyword evidence="2 6" id="KW-0732">Signal</keyword>
<dbReference type="NCBIfam" id="NF047446">
    <property type="entry name" value="barrel_OmpL47"/>
    <property type="match status" value="2"/>
</dbReference>
<dbReference type="EMBL" id="QLYR01000004">
    <property type="protein sequence ID" value="RAQ28819.1"/>
    <property type="molecule type" value="Genomic_DNA"/>
</dbReference>
<protein>
    <recommendedName>
        <fullName evidence="7">Fibronectin type-III domain-containing protein</fullName>
    </recommendedName>
</protein>
<organism evidence="8 9">
    <name type="scientific">Hydrogeniiclostridium mannosilyticum</name>
    <dbReference type="NCBI Taxonomy" id="2764322"/>
    <lineage>
        <taxon>Bacteria</taxon>
        <taxon>Bacillati</taxon>
        <taxon>Bacillota</taxon>
        <taxon>Clostridia</taxon>
        <taxon>Eubacteriales</taxon>
        <taxon>Acutalibacteraceae</taxon>
        <taxon>Hydrogeniiclostridium</taxon>
    </lineage>
</organism>
<evidence type="ECO:0000256" key="4">
    <source>
        <dbReference type="ARBA" id="ARBA00022837"/>
    </source>
</evidence>
<feature type="signal peptide" evidence="6">
    <location>
        <begin position="1"/>
        <end position="35"/>
    </location>
</feature>
<dbReference type="InterPro" id="IPR008964">
    <property type="entry name" value="Invasin/intimin_cell_adhesion"/>
</dbReference>
<proteinExistence type="predicted"/>
<dbReference type="SUPFAM" id="SSF141072">
    <property type="entry name" value="CalX-like"/>
    <property type="match status" value="1"/>
</dbReference>
<feature type="chain" id="PRO_5038873532" description="Fibronectin type-III domain-containing protein" evidence="6">
    <location>
        <begin position="36"/>
        <end position="4097"/>
    </location>
</feature>
<dbReference type="GO" id="GO:0007154">
    <property type="term" value="P:cell communication"/>
    <property type="evidence" value="ECO:0007669"/>
    <property type="project" value="InterPro"/>
</dbReference>
<dbReference type="SUPFAM" id="SSF49373">
    <property type="entry name" value="Invasin/intimin cell-adhesion fragments"/>
    <property type="match status" value="1"/>
</dbReference>
<dbReference type="GO" id="GO:0016020">
    <property type="term" value="C:membrane"/>
    <property type="evidence" value="ECO:0007669"/>
    <property type="project" value="InterPro"/>
</dbReference>
<keyword evidence="5" id="KW-0812">Transmembrane</keyword>
<dbReference type="GO" id="GO:0030313">
    <property type="term" value="C:cell envelope"/>
    <property type="evidence" value="ECO:0007669"/>
    <property type="project" value="UniProtKB-SubCell"/>
</dbReference>
<dbReference type="InterPro" id="IPR042229">
    <property type="entry name" value="Listeria/Bacterioides_rpt_sf"/>
</dbReference>
<dbReference type="SUPFAM" id="SSF49265">
    <property type="entry name" value="Fibronectin type III"/>
    <property type="match status" value="1"/>
</dbReference>
<feature type="transmembrane region" description="Helical" evidence="5">
    <location>
        <begin position="4068"/>
        <end position="4088"/>
    </location>
</feature>
<dbReference type="Gene3D" id="2.60.40.1080">
    <property type="match status" value="1"/>
</dbReference>
<dbReference type="InterPro" id="IPR036116">
    <property type="entry name" value="FN3_sf"/>
</dbReference>
<keyword evidence="3" id="KW-0677">Repeat</keyword>
<dbReference type="InterPro" id="IPR013378">
    <property type="entry name" value="InlB-like_B-rpt"/>
</dbReference>